<dbReference type="STRING" id="1038856.BBI15_12695"/>
<dbReference type="EMBL" id="CP016539">
    <property type="protein sequence ID" value="ANU20977.1"/>
    <property type="molecule type" value="Genomic_DNA"/>
</dbReference>
<gene>
    <name evidence="2" type="ORF">BBI15_12695</name>
</gene>
<dbReference type="AlphaFoldDB" id="A0A1C7EC20"/>
<accession>A0A1C7EC20</accession>
<dbReference type="SUPFAM" id="SSF159888">
    <property type="entry name" value="YdhG-like"/>
    <property type="match status" value="1"/>
</dbReference>
<dbReference type="KEGG" id="ppla:BBI15_12695"/>
<evidence type="ECO:0000259" key="1">
    <source>
        <dbReference type="Pfam" id="PF08818"/>
    </source>
</evidence>
<evidence type="ECO:0000313" key="2">
    <source>
        <dbReference type="EMBL" id="ANU20977.1"/>
    </source>
</evidence>
<dbReference type="RefSeq" id="WP_068871441.1">
    <property type="nucleotide sequence ID" value="NZ_CP016539.2"/>
</dbReference>
<proteinExistence type="predicted"/>
<reference evidence="2" key="1">
    <citation type="submission" date="2016-10" db="EMBL/GenBank/DDBJ databases">
        <authorList>
            <person name="See-Too W.S."/>
        </authorList>
    </citation>
    <scope>NUCLEOTIDE SEQUENCE [LARGE SCALE GENOMIC DNA]</scope>
    <source>
        <strain evidence="2">DSM 23997</strain>
    </source>
</reference>
<organism evidence="2 3">
    <name type="scientific">Planococcus plakortidis</name>
    <dbReference type="NCBI Taxonomy" id="1038856"/>
    <lineage>
        <taxon>Bacteria</taxon>
        <taxon>Bacillati</taxon>
        <taxon>Bacillota</taxon>
        <taxon>Bacilli</taxon>
        <taxon>Bacillales</taxon>
        <taxon>Caryophanaceae</taxon>
        <taxon>Planococcus</taxon>
    </lineage>
</organism>
<name>A0A1C7EC20_9BACL</name>
<sequence length="122" mass="14289">MNEFLEYLATIDDPDHRERVEDVLRWVLDTYPELSPRVAWNQPMFTDHGTFIIAFSTAKKHMAVAPEKAAIDRFQEEIDAAGHSSTKQLIRMSWDRPVDYALLGKLIEFNIEDKAGYDKFWR</sequence>
<dbReference type="Proteomes" id="UP000092650">
    <property type="component" value="Chromosome"/>
</dbReference>
<dbReference type="Pfam" id="PF08818">
    <property type="entry name" value="DUF1801"/>
    <property type="match status" value="1"/>
</dbReference>
<evidence type="ECO:0000313" key="3">
    <source>
        <dbReference type="Proteomes" id="UP000092650"/>
    </source>
</evidence>
<dbReference type="InterPro" id="IPR014922">
    <property type="entry name" value="YdhG-like"/>
</dbReference>
<keyword evidence="3" id="KW-1185">Reference proteome</keyword>
<protein>
    <submittedName>
        <fullName evidence="2">Iron chaperone</fullName>
    </submittedName>
</protein>
<feature type="domain" description="YdhG-like" evidence="1">
    <location>
        <begin position="16"/>
        <end position="111"/>
    </location>
</feature>
<dbReference type="OrthoDB" id="384795at2"/>
<dbReference type="Gene3D" id="3.90.1150.200">
    <property type="match status" value="1"/>
</dbReference>